<dbReference type="EMBL" id="QBKI01000011">
    <property type="protein sequence ID" value="PTX14411.1"/>
    <property type="molecule type" value="Genomic_DNA"/>
</dbReference>
<dbReference type="RefSeq" id="WP_108213339.1">
    <property type="nucleotide sequence ID" value="NZ_QBKI01000011.1"/>
</dbReference>
<comment type="caution">
    <text evidence="2">The sequence shown here is derived from an EMBL/GenBank/DDBJ whole genome shotgun (WGS) entry which is preliminary data.</text>
</comment>
<name>A0A2T5YD10_9BACT</name>
<evidence type="ECO:0000313" key="2">
    <source>
        <dbReference type="EMBL" id="PTX14411.1"/>
    </source>
</evidence>
<evidence type="ECO:0000256" key="1">
    <source>
        <dbReference type="SAM" id="MobiDB-lite"/>
    </source>
</evidence>
<reference evidence="2 3" key="1">
    <citation type="submission" date="2018-04" db="EMBL/GenBank/DDBJ databases">
        <title>Genomic Encyclopedia of Archaeal and Bacterial Type Strains, Phase II (KMG-II): from individual species to whole genera.</title>
        <authorList>
            <person name="Goeker M."/>
        </authorList>
    </citation>
    <scope>NUCLEOTIDE SEQUENCE [LARGE SCALE GENOMIC DNA]</scope>
    <source>
        <strain evidence="2 3">DSM 100162</strain>
    </source>
</reference>
<accession>A0A2T5YD10</accession>
<feature type="region of interest" description="Disordered" evidence="1">
    <location>
        <begin position="1"/>
        <end position="25"/>
    </location>
</feature>
<dbReference type="AlphaFoldDB" id="A0A2T5YD10"/>
<feature type="compositionally biased region" description="Basic and acidic residues" evidence="1">
    <location>
        <begin position="10"/>
        <end position="25"/>
    </location>
</feature>
<sequence length="71" mass="8285">MTQTAKPNPRYKEQTARDLLEQRKREPQIRMMYAAKLAGMPNEKREEKIPREFIGKAFTADYEVVISALIS</sequence>
<organism evidence="2 3">
    <name type="scientific">Pontibacter mucosus</name>
    <dbReference type="NCBI Taxonomy" id="1649266"/>
    <lineage>
        <taxon>Bacteria</taxon>
        <taxon>Pseudomonadati</taxon>
        <taxon>Bacteroidota</taxon>
        <taxon>Cytophagia</taxon>
        <taxon>Cytophagales</taxon>
        <taxon>Hymenobacteraceae</taxon>
        <taxon>Pontibacter</taxon>
    </lineage>
</organism>
<proteinExistence type="predicted"/>
<evidence type="ECO:0000313" key="3">
    <source>
        <dbReference type="Proteomes" id="UP000244225"/>
    </source>
</evidence>
<dbReference type="Proteomes" id="UP000244225">
    <property type="component" value="Unassembled WGS sequence"/>
</dbReference>
<gene>
    <name evidence="2" type="ORF">C8N40_11176</name>
</gene>
<protein>
    <submittedName>
        <fullName evidence="2">Uncharacterized protein</fullName>
    </submittedName>
</protein>
<keyword evidence="3" id="KW-1185">Reference proteome</keyword>